<keyword evidence="11" id="KW-0472">Membrane</keyword>
<dbReference type="EMBL" id="JAENIK010000011">
    <property type="protein sequence ID" value="MBK1816392.1"/>
    <property type="molecule type" value="Genomic_DNA"/>
</dbReference>
<dbReference type="PANTHER" id="PTHR33619">
    <property type="entry name" value="POLYSACCHARIDE EXPORT PROTEIN GFCE-RELATED"/>
    <property type="match status" value="1"/>
</dbReference>
<keyword evidence="12" id="KW-0564">Palmitate</keyword>
<dbReference type="PANTHER" id="PTHR33619:SF3">
    <property type="entry name" value="POLYSACCHARIDE EXPORT PROTEIN GFCE-RELATED"/>
    <property type="match status" value="1"/>
</dbReference>
<evidence type="ECO:0000259" key="16">
    <source>
        <dbReference type="Pfam" id="PF22461"/>
    </source>
</evidence>
<evidence type="ECO:0000256" key="14">
    <source>
        <dbReference type="ARBA" id="ARBA00023288"/>
    </source>
</evidence>
<keyword evidence="6" id="KW-0812">Transmembrane</keyword>
<evidence type="ECO:0000256" key="4">
    <source>
        <dbReference type="ARBA" id="ARBA00022452"/>
    </source>
</evidence>
<keyword evidence="14" id="KW-0449">Lipoprotein</keyword>
<dbReference type="GO" id="GO:0015288">
    <property type="term" value="F:porin activity"/>
    <property type="evidence" value="ECO:0007669"/>
    <property type="project" value="UniProtKB-KW"/>
</dbReference>
<evidence type="ECO:0000256" key="11">
    <source>
        <dbReference type="ARBA" id="ARBA00023136"/>
    </source>
</evidence>
<evidence type="ECO:0000259" key="15">
    <source>
        <dbReference type="Pfam" id="PF02563"/>
    </source>
</evidence>
<name>A0A934R4U3_9BACT</name>
<keyword evidence="7" id="KW-0732">Signal</keyword>
<keyword evidence="8" id="KW-0625">Polysaccharide transport</keyword>
<feature type="domain" description="Polysaccharide export protein N-terminal" evidence="15">
    <location>
        <begin position="50"/>
        <end position="127"/>
    </location>
</feature>
<evidence type="ECO:0000256" key="10">
    <source>
        <dbReference type="ARBA" id="ARBA00023114"/>
    </source>
</evidence>
<keyword evidence="10" id="KW-0626">Porin</keyword>
<proteinExistence type="inferred from homology"/>
<evidence type="ECO:0000256" key="1">
    <source>
        <dbReference type="ARBA" id="ARBA00004571"/>
    </source>
</evidence>
<evidence type="ECO:0000256" key="12">
    <source>
        <dbReference type="ARBA" id="ARBA00023139"/>
    </source>
</evidence>
<evidence type="ECO:0000256" key="9">
    <source>
        <dbReference type="ARBA" id="ARBA00023065"/>
    </source>
</evidence>
<comment type="caution">
    <text evidence="17">The sequence shown here is derived from an EMBL/GenBank/DDBJ whole genome shotgun (WGS) entry which is preliminary data.</text>
</comment>
<keyword evidence="9" id="KW-0406">Ion transport</keyword>
<feature type="domain" description="SLBB" evidence="16">
    <location>
        <begin position="218"/>
        <end position="298"/>
    </location>
</feature>
<gene>
    <name evidence="17" type="ORF">JIN84_12265</name>
</gene>
<keyword evidence="18" id="KW-1185">Reference proteome</keyword>
<keyword evidence="13" id="KW-0998">Cell outer membrane</keyword>
<dbReference type="Gene3D" id="3.30.1950.10">
    <property type="entry name" value="wza like domain"/>
    <property type="match status" value="1"/>
</dbReference>
<dbReference type="AlphaFoldDB" id="A0A934R4U3"/>
<dbReference type="GO" id="GO:0006811">
    <property type="term" value="P:monoatomic ion transport"/>
    <property type="evidence" value="ECO:0007669"/>
    <property type="project" value="UniProtKB-KW"/>
</dbReference>
<evidence type="ECO:0000256" key="8">
    <source>
        <dbReference type="ARBA" id="ARBA00023047"/>
    </source>
</evidence>
<evidence type="ECO:0000256" key="13">
    <source>
        <dbReference type="ARBA" id="ARBA00023237"/>
    </source>
</evidence>
<evidence type="ECO:0000313" key="17">
    <source>
        <dbReference type="EMBL" id="MBK1816392.1"/>
    </source>
</evidence>
<evidence type="ECO:0000256" key="2">
    <source>
        <dbReference type="ARBA" id="ARBA00009450"/>
    </source>
</evidence>
<reference evidence="17" key="1">
    <citation type="submission" date="2021-01" db="EMBL/GenBank/DDBJ databases">
        <title>Modified the classification status of verrucomicrobia.</title>
        <authorList>
            <person name="Feng X."/>
        </authorList>
    </citation>
    <scope>NUCLEOTIDE SEQUENCE</scope>
    <source>
        <strain evidence="17">JCM 18052</strain>
    </source>
</reference>
<dbReference type="GO" id="GO:0009279">
    <property type="term" value="C:cell outer membrane"/>
    <property type="evidence" value="ECO:0007669"/>
    <property type="project" value="UniProtKB-SubCell"/>
</dbReference>
<keyword evidence="5" id="KW-0762">Sugar transport</keyword>
<dbReference type="Pfam" id="PF22461">
    <property type="entry name" value="SLBB_2"/>
    <property type="match status" value="1"/>
</dbReference>
<dbReference type="RefSeq" id="WP_200351330.1">
    <property type="nucleotide sequence ID" value="NZ_BAABHZ010000006.1"/>
</dbReference>
<dbReference type="Pfam" id="PF02563">
    <property type="entry name" value="Poly_export"/>
    <property type="match status" value="1"/>
</dbReference>
<keyword evidence="3" id="KW-0813">Transport</keyword>
<dbReference type="GO" id="GO:0046930">
    <property type="term" value="C:pore complex"/>
    <property type="evidence" value="ECO:0007669"/>
    <property type="project" value="UniProtKB-KW"/>
</dbReference>
<keyword evidence="4" id="KW-1134">Transmembrane beta strand</keyword>
<evidence type="ECO:0000256" key="3">
    <source>
        <dbReference type="ARBA" id="ARBA00022448"/>
    </source>
</evidence>
<comment type="similarity">
    <text evidence="2">Belongs to the BexD/CtrA/VexA family.</text>
</comment>
<dbReference type="InterPro" id="IPR003715">
    <property type="entry name" value="Poly_export_N"/>
</dbReference>
<accession>A0A934R4U3</accession>
<dbReference type="InterPro" id="IPR054765">
    <property type="entry name" value="SLBB_dom"/>
</dbReference>
<dbReference type="Proteomes" id="UP000600139">
    <property type="component" value="Unassembled WGS sequence"/>
</dbReference>
<protein>
    <submittedName>
        <fullName evidence="17">SLBB domain-containing protein</fullName>
    </submittedName>
</protein>
<dbReference type="GO" id="GO:0015159">
    <property type="term" value="F:polysaccharide transmembrane transporter activity"/>
    <property type="evidence" value="ECO:0007669"/>
    <property type="project" value="InterPro"/>
</dbReference>
<evidence type="ECO:0000313" key="18">
    <source>
        <dbReference type="Proteomes" id="UP000600139"/>
    </source>
</evidence>
<dbReference type="InterPro" id="IPR049712">
    <property type="entry name" value="Poly_export"/>
</dbReference>
<organism evidence="17 18">
    <name type="scientific">Luteolibacter yonseiensis</name>
    <dbReference type="NCBI Taxonomy" id="1144680"/>
    <lineage>
        <taxon>Bacteria</taxon>
        <taxon>Pseudomonadati</taxon>
        <taxon>Verrucomicrobiota</taxon>
        <taxon>Verrucomicrobiia</taxon>
        <taxon>Verrucomicrobiales</taxon>
        <taxon>Verrucomicrobiaceae</taxon>
        <taxon>Luteolibacter</taxon>
    </lineage>
</organism>
<sequence>MSQPGPQKTAIKEGQVAYNLVDIHSRADLPSPASDYGIGHAPPPIKGSAYSDKVRARDSLRFVITDLSEQSPFSTHGSPFTFGPIEVPEDGRVNIPYVGELKVIGRDTADISSELDEKLRPVSKTAQGSVGRTARIPHTANVIGEVRNPGPVPLEKSSITSLDLLAVSGGPIEADHLYKYTLRRNGQDYVFDYQGFRTNPFPVEEGDLLTVNSDTSHRFHVMGAINKPMTVPFPVPFPTLADAIGAASGFDERRSDPSGVFVFRKGNPDTVYTLNLKDPASVLLTQRFAIKGEDIVYVTEAPLTRWSRLISQLLPVSQFSQAAYNLDRIRQ</sequence>
<evidence type="ECO:0000256" key="6">
    <source>
        <dbReference type="ARBA" id="ARBA00022692"/>
    </source>
</evidence>
<comment type="subcellular location">
    <subcellularLocation>
        <location evidence="1">Cell outer membrane</location>
        <topology evidence="1">Multi-pass membrane protein</topology>
    </subcellularLocation>
</comment>
<evidence type="ECO:0000256" key="5">
    <source>
        <dbReference type="ARBA" id="ARBA00022597"/>
    </source>
</evidence>
<dbReference type="Gene3D" id="3.10.560.10">
    <property type="entry name" value="Outer membrane lipoprotein wza domain like"/>
    <property type="match status" value="2"/>
</dbReference>
<evidence type="ECO:0000256" key="7">
    <source>
        <dbReference type="ARBA" id="ARBA00022729"/>
    </source>
</evidence>